<evidence type="ECO:0000313" key="1">
    <source>
        <dbReference type="EMBL" id="TVY39027.1"/>
    </source>
</evidence>
<comment type="caution">
    <text evidence="1">The sequence shown here is derived from an EMBL/GenBank/DDBJ whole genome shotgun (WGS) entry which is preliminary data.</text>
</comment>
<dbReference type="Proteomes" id="UP000462212">
    <property type="component" value="Unassembled WGS sequence"/>
</dbReference>
<gene>
    <name evidence="1" type="ORF">LSUB1_G004582</name>
</gene>
<dbReference type="Gene3D" id="3.30.710.10">
    <property type="entry name" value="Potassium Channel Kv1.1, Chain A"/>
    <property type="match status" value="1"/>
</dbReference>
<reference evidence="1 2" key="1">
    <citation type="submission" date="2018-05" db="EMBL/GenBank/DDBJ databases">
        <title>Genome sequencing and assembly of the regulated plant pathogen Lachnellula willkommii and related sister species for the development of diagnostic species identification markers.</title>
        <authorList>
            <person name="Giroux E."/>
            <person name="Bilodeau G."/>
        </authorList>
    </citation>
    <scope>NUCLEOTIDE SEQUENCE [LARGE SCALE GENOMIC DNA]</scope>
    <source>
        <strain evidence="1 2">CBS 197.66</strain>
    </source>
</reference>
<sequence length="311" mass="34472">MASPKTTISSPPIVFTSRVVKPDVILEVLGQEYHVMSPALKMHSAFFAAFLDASNKGPTTPGIQSSSIIGLALLVLRNRMRRIKLEGDAKLQIEGFQILMCAIHSTPFTIAIDGIEELDTATTLADYYRALPILSTAVSAVLFSRPDLLFEIPKYCLRLLSISKKLRIAVLFHECLIFACGPWNDPINLTLPEGPLRAICVEAHGIISIETATAHKKLLESISTHDEVGTAMVAAAKNAWRVLRYFFLITIGTFFTKLRHVPKMSLAIAPLMRNALTLEWSPSLPGMYYMRDIASYRVYFNSLDISNKSAE</sequence>
<dbReference type="InterPro" id="IPR011333">
    <property type="entry name" value="SKP1/BTB/POZ_sf"/>
</dbReference>
<evidence type="ECO:0008006" key="3">
    <source>
        <dbReference type="Google" id="ProtNLM"/>
    </source>
</evidence>
<protein>
    <recommendedName>
        <fullName evidence="3">BTB domain-containing protein</fullName>
    </recommendedName>
</protein>
<accession>A0A8H8RNU7</accession>
<dbReference type="AlphaFoldDB" id="A0A8H8RNU7"/>
<evidence type="ECO:0000313" key="2">
    <source>
        <dbReference type="Proteomes" id="UP000462212"/>
    </source>
</evidence>
<name>A0A8H8RNU7_9HELO</name>
<dbReference type="EMBL" id="QGMJ01000249">
    <property type="protein sequence ID" value="TVY39027.1"/>
    <property type="molecule type" value="Genomic_DNA"/>
</dbReference>
<keyword evidence="2" id="KW-1185">Reference proteome</keyword>
<proteinExistence type="predicted"/>
<organism evidence="1 2">
    <name type="scientific">Lachnellula subtilissima</name>
    <dbReference type="NCBI Taxonomy" id="602034"/>
    <lineage>
        <taxon>Eukaryota</taxon>
        <taxon>Fungi</taxon>
        <taxon>Dikarya</taxon>
        <taxon>Ascomycota</taxon>
        <taxon>Pezizomycotina</taxon>
        <taxon>Leotiomycetes</taxon>
        <taxon>Helotiales</taxon>
        <taxon>Lachnaceae</taxon>
        <taxon>Lachnellula</taxon>
    </lineage>
</organism>
<dbReference type="OrthoDB" id="2129688at2759"/>